<reference evidence="1" key="1">
    <citation type="submission" date="2020-06" db="EMBL/GenBank/DDBJ databases">
        <title>WGS assembly of Ceratodon purpureus strain R40.</title>
        <authorList>
            <person name="Carey S.B."/>
            <person name="Jenkins J."/>
            <person name="Shu S."/>
            <person name="Lovell J.T."/>
            <person name="Sreedasyam A."/>
            <person name="Maumus F."/>
            <person name="Tiley G.P."/>
            <person name="Fernandez-Pozo N."/>
            <person name="Barry K."/>
            <person name="Chen C."/>
            <person name="Wang M."/>
            <person name="Lipzen A."/>
            <person name="Daum C."/>
            <person name="Saski C.A."/>
            <person name="Payton A.C."/>
            <person name="Mcbreen J.C."/>
            <person name="Conrad R.E."/>
            <person name="Kollar L.M."/>
            <person name="Olsson S."/>
            <person name="Huttunen S."/>
            <person name="Landis J.B."/>
            <person name="Wickett N.J."/>
            <person name="Johnson M.G."/>
            <person name="Rensing S.A."/>
            <person name="Grimwood J."/>
            <person name="Schmutz J."/>
            <person name="Mcdaniel S.F."/>
        </authorList>
    </citation>
    <scope>NUCLEOTIDE SEQUENCE</scope>
    <source>
        <strain evidence="1">R40</strain>
    </source>
</reference>
<comment type="caution">
    <text evidence="1">The sequence shown here is derived from an EMBL/GenBank/DDBJ whole genome shotgun (WGS) entry which is preliminary data.</text>
</comment>
<dbReference type="EMBL" id="CM026431">
    <property type="protein sequence ID" value="KAG0560049.1"/>
    <property type="molecule type" value="Genomic_DNA"/>
</dbReference>
<proteinExistence type="predicted"/>
<organism evidence="1 2">
    <name type="scientific">Ceratodon purpureus</name>
    <name type="common">Fire moss</name>
    <name type="synonym">Dicranum purpureum</name>
    <dbReference type="NCBI Taxonomy" id="3225"/>
    <lineage>
        <taxon>Eukaryota</taxon>
        <taxon>Viridiplantae</taxon>
        <taxon>Streptophyta</taxon>
        <taxon>Embryophyta</taxon>
        <taxon>Bryophyta</taxon>
        <taxon>Bryophytina</taxon>
        <taxon>Bryopsida</taxon>
        <taxon>Dicranidae</taxon>
        <taxon>Pseudoditrichales</taxon>
        <taxon>Ditrichaceae</taxon>
        <taxon>Ceratodon</taxon>
    </lineage>
</organism>
<accession>A0A8T0GP53</accession>
<keyword evidence="2" id="KW-1185">Reference proteome</keyword>
<dbReference type="AlphaFoldDB" id="A0A8T0GP53"/>
<dbReference type="Proteomes" id="UP000822688">
    <property type="component" value="Chromosome 10"/>
</dbReference>
<protein>
    <submittedName>
        <fullName evidence="1">Uncharacterized protein</fullName>
    </submittedName>
</protein>
<evidence type="ECO:0000313" key="2">
    <source>
        <dbReference type="Proteomes" id="UP000822688"/>
    </source>
</evidence>
<evidence type="ECO:0000313" key="1">
    <source>
        <dbReference type="EMBL" id="KAG0560049.1"/>
    </source>
</evidence>
<sequence>MPRRASIMTWIIHMPMKYPCTTSDRLAAATLRKSNPTPIMVVPKLKLPSISLQPQLRRMHIDRAFKSVYAATVANSEERSKVRARVGET</sequence>
<name>A0A8T0GP53_CERPU</name>
<gene>
    <name evidence="1" type="ORF">KC19_10G150600</name>
</gene>